<dbReference type="Proteomes" id="UP000623608">
    <property type="component" value="Unassembled WGS sequence"/>
</dbReference>
<dbReference type="InterPro" id="IPR011008">
    <property type="entry name" value="Dimeric_a/b-barrel"/>
</dbReference>
<name>A0A919NYP0_9ACTN</name>
<sequence>MNAVVGFTRANRRSRLSDVATMSPPSAAYARRMLVLNRFVVPPDTHDGFVVRAHAALTALAERPGYLSGRLTRAIDDPAHWTLVTEWESVGAYRRALSGFDVKVHATPLLAESVDAPSAFETLASAAPGGEVVVTASDRAADPWR</sequence>
<dbReference type="Pfam" id="PF03992">
    <property type="entry name" value="ABM"/>
    <property type="match status" value="1"/>
</dbReference>
<evidence type="ECO:0000313" key="2">
    <source>
        <dbReference type="EMBL" id="GIF26366.1"/>
    </source>
</evidence>
<evidence type="ECO:0000259" key="1">
    <source>
        <dbReference type="Pfam" id="PF03992"/>
    </source>
</evidence>
<dbReference type="InterPro" id="IPR007138">
    <property type="entry name" value="ABM_dom"/>
</dbReference>
<dbReference type="SUPFAM" id="SSF54909">
    <property type="entry name" value="Dimeric alpha+beta barrel"/>
    <property type="match status" value="1"/>
</dbReference>
<reference evidence="2" key="1">
    <citation type="submission" date="2021-01" db="EMBL/GenBank/DDBJ databases">
        <title>Whole genome shotgun sequence of Actinoplanes tereljensis NBRC 105297.</title>
        <authorList>
            <person name="Komaki H."/>
            <person name="Tamura T."/>
        </authorList>
    </citation>
    <scope>NUCLEOTIDE SEQUENCE</scope>
    <source>
        <strain evidence="2">NBRC 105297</strain>
    </source>
</reference>
<gene>
    <name evidence="2" type="ORF">Ate02nite_90960</name>
</gene>
<evidence type="ECO:0000313" key="3">
    <source>
        <dbReference type="Proteomes" id="UP000623608"/>
    </source>
</evidence>
<proteinExistence type="predicted"/>
<dbReference type="EMBL" id="BOMY01000060">
    <property type="protein sequence ID" value="GIF26366.1"/>
    <property type="molecule type" value="Genomic_DNA"/>
</dbReference>
<accession>A0A919NYP0</accession>
<protein>
    <recommendedName>
        <fullName evidence="1">ABM domain-containing protein</fullName>
    </recommendedName>
</protein>
<organism evidence="2 3">
    <name type="scientific">Paractinoplanes tereljensis</name>
    <dbReference type="NCBI Taxonomy" id="571912"/>
    <lineage>
        <taxon>Bacteria</taxon>
        <taxon>Bacillati</taxon>
        <taxon>Actinomycetota</taxon>
        <taxon>Actinomycetes</taxon>
        <taxon>Micromonosporales</taxon>
        <taxon>Micromonosporaceae</taxon>
        <taxon>Paractinoplanes</taxon>
    </lineage>
</organism>
<keyword evidence="3" id="KW-1185">Reference proteome</keyword>
<feature type="domain" description="ABM" evidence="1">
    <location>
        <begin position="34"/>
        <end position="97"/>
    </location>
</feature>
<comment type="caution">
    <text evidence="2">The sequence shown here is derived from an EMBL/GenBank/DDBJ whole genome shotgun (WGS) entry which is preliminary data.</text>
</comment>
<dbReference type="Gene3D" id="3.30.70.100">
    <property type="match status" value="1"/>
</dbReference>
<dbReference type="AlphaFoldDB" id="A0A919NYP0"/>